<dbReference type="Proteomes" id="UP001519293">
    <property type="component" value="Unassembled WGS sequence"/>
</dbReference>
<dbReference type="RefSeq" id="WP_066398174.1">
    <property type="nucleotide sequence ID" value="NZ_JAGIKZ010000019.1"/>
</dbReference>
<accession>A0ABS4RI38</accession>
<evidence type="ECO:0000313" key="1">
    <source>
        <dbReference type="EMBL" id="MBP2242389.1"/>
    </source>
</evidence>
<comment type="caution">
    <text evidence="1">The sequence shown here is derived from an EMBL/GenBank/DDBJ whole genome shotgun (WGS) entry which is preliminary data.</text>
</comment>
<organism evidence="1 2">
    <name type="scientific">Cytobacillus eiseniae</name>
    <dbReference type="NCBI Taxonomy" id="762947"/>
    <lineage>
        <taxon>Bacteria</taxon>
        <taxon>Bacillati</taxon>
        <taxon>Bacillota</taxon>
        <taxon>Bacilli</taxon>
        <taxon>Bacillales</taxon>
        <taxon>Bacillaceae</taxon>
        <taxon>Cytobacillus</taxon>
    </lineage>
</organism>
<name>A0ABS4RI38_9BACI</name>
<reference evidence="1 2" key="1">
    <citation type="submission" date="2021-03" db="EMBL/GenBank/DDBJ databases">
        <title>Genomic Encyclopedia of Type Strains, Phase IV (KMG-IV): sequencing the most valuable type-strain genomes for metagenomic binning, comparative biology and taxonomic classification.</title>
        <authorList>
            <person name="Goeker M."/>
        </authorList>
    </citation>
    <scope>NUCLEOTIDE SEQUENCE [LARGE SCALE GENOMIC DNA]</scope>
    <source>
        <strain evidence="1 2">DSM 26675</strain>
    </source>
</reference>
<proteinExistence type="predicted"/>
<dbReference type="EMBL" id="JAGIKZ010000019">
    <property type="protein sequence ID" value="MBP2242389.1"/>
    <property type="molecule type" value="Genomic_DNA"/>
</dbReference>
<evidence type="ECO:0000313" key="2">
    <source>
        <dbReference type="Proteomes" id="UP001519293"/>
    </source>
</evidence>
<protein>
    <submittedName>
        <fullName evidence="1">Uncharacterized protein</fullName>
    </submittedName>
</protein>
<sequence>MIIHHISSFPMWKNIFIAALNHCDQFEVFYPNGDFDEENPLMTRKLDFEKLENISKSPWDGMDNSVCIRGNITKISKDLIYESVKSSFIGDKPDLWHFQLFKEGELLLTVADFTVCHVEDHPDLLSLFVKNGIEIAERP</sequence>
<keyword evidence="2" id="KW-1185">Reference proteome</keyword>
<gene>
    <name evidence="1" type="ORF">J2Z40_002963</name>
</gene>